<keyword evidence="8 15" id="KW-0812">Transmembrane</keyword>
<dbReference type="Pfam" id="PF04922">
    <property type="entry name" value="DIE2_ALG10"/>
    <property type="match status" value="1"/>
</dbReference>
<dbReference type="EMBL" id="JASUXU010000004">
    <property type="protein sequence ID" value="KAK0326771.1"/>
    <property type="molecule type" value="Genomic_DNA"/>
</dbReference>
<dbReference type="GO" id="GO:0005789">
    <property type="term" value="C:endoplasmic reticulum membrane"/>
    <property type="evidence" value="ECO:0007669"/>
    <property type="project" value="UniProtKB-SubCell"/>
</dbReference>
<feature type="transmembrane region" description="Helical" evidence="15">
    <location>
        <begin position="124"/>
        <end position="144"/>
    </location>
</feature>
<feature type="transmembrane region" description="Helical" evidence="15">
    <location>
        <begin position="487"/>
        <end position="510"/>
    </location>
</feature>
<feature type="transmembrane region" description="Helical" evidence="15">
    <location>
        <begin position="277"/>
        <end position="294"/>
    </location>
</feature>
<feature type="transmembrane region" description="Helical" evidence="15">
    <location>
        <begin position="557"/>
        <end position="581"/>
    </location>
</feature>
<comment type="caution">
    <text evidence="17">The sequence shown here is derived from an EMBL/GenBank/DDBJ whole genome shotgun (WGS) entry which is preliminary data.</text>
</comment>
<evidence type="ECO:0000256" key="4">
    <source>
        <dbReference type="ARBA" id="ARBA00011967"/>
    </source>
</evidence>
<keyword evidence="11 15" id="KW-0472">Membrane</keyword>
<sequence>MAVAVGALLVPLSTWLFAVDRTVTEPYLDEVFHVRQAQHYCQGHFDVWDPKITTPPGLYLLSYVFSRLESFQEYIGLSNLRLVPLDCSITGLRALNAVGLILLLLVVRLSYLQRASSETSAHHSLFDHSALNIALFPPLFFFSALYYTDVWSALSVLASFCFLTTAYRDKYGLWKRGVGLLALGLVSLMFRQTNIFWVTAFPAGLVLVKELDRGHEAIRNSMHRRTQGFGDSLYSIAKSSWKMAVIYDPPVRDAQVNGTNKSPQLDQCASPDQTPDYLLTIISITACLLSIATQPKRLASLLLALAPFVLLAGLFLTFILWNGSVVLGDKANHTATLHLPQMLYLWPFITFFSWPLLLPYLLLTPVVLLTWLPLFSALECAQRFKRTPSLLPRLALALALLTLTCAVIHLNTTIHPFTLADNRHYIFYIFRRLLRPWYLRYAVSTLYLLCAWACIQTLGTEPTDTQLFAPHPSNLERRLPVPNGQHSAHISFTLILLATSALQLITAPLVEPRYFILPWVFWRLHVPLRIPVWRAGRRDRGGEWSWERWWAEYDHRLWIETAWLVAINVGTGYVFLFWGFAWSQEPGKVQRFMW</sequence>
<dbReference type="PANTHER" id="PTHR12989:SF10">
    <property type="entry name" value="DOL-P-GLC:GLC(2)MAN(9)GLCNAC(2)-PP-DOL ALPHA-1,2-GLUCOSYLTRANSFERASE-RELATED"/>
    <property type="match status" value="1"/>
</dbReference>
<evidence type="ECO:0000256" key="5">
    <source>
        <dbReference type="ARBA" id="ARBA00018512"/>
    </source>
</evidence>
<dbReference type="PANTHER" id="PTHR12989">
    <property type="entry name" value="ALPHA-1,2-GLUCOSYLTRANSFERASE ALG10"/>
    <property type="match status" value="1"/>
</dbReference>
<dbReference type="GO" id="GO:0106073">
    <property type="term" value="F:dolichyl pyrophosphate Glc2Man9GlcNAc2 alpha-1,2-glucosyltransferase activity"/>
    <property type="evidence" value="ECO:0007669"/>
    <property type="project" value="UniProtKB-EC"/>
</dbReference>
<gene>
    <name evidence="17" type="primary">ALG10_1</name>
    <name evidence="17" type="ORF">LTR82_002614</name>
</gene>
<dbReference type="GO" id="GO:0006488">
    <property type="term" value="P:dolichol-linked oligosaccharide biosynthetic process"/>
    <property type="evidence" value="ECO:0007669"/>
    <property type="project" value="InterPro"/>
</dbReference>
<feature type="transmembrane region" description="Helical" evidence="15">
    <location>
        <begin position="94"/>
        <end position="112"/>
    </location>
</feature>
<comment type="function">
    <text evidence="13">Dol-P-Glc:Glc(2)Man(9)GlcNAc(2)-PP-Dol alpha-1,2-glucosyltransferase that operates in the biosynthetic pathway of dolichol-linked oligosaccharides, the glycan precursors employed in protein asparagine (N)-glycosylation. The assembly of dolichol-linked oligosaccharides begins on the cytosolic side of the endoplasmic reticulum membrane and finishes in its lumen. The sequential addition of sugars to dolichol pyrophosphate produces dolichol-linked oligosaccharides containing fourteen sugars, including two GlcNAcs, nine mannoses and three glucoses. Once assembled, the oligosaccharide is transferred from the lipid to nascent proteins by oligosaccharyltransferases. In the lumen of the endoplasmic reticulum, adds the third and last glucose residue from dolichyl phosphate glucose (Dol-P-Glc) onto the lipid-linked oligosaccharide intermediate Glc(2)Man(9)GlcNAc(2)-PP-Dol to produce Glc(3)Man(9)GlcNAc(2)-PP-Dol.</text>
</comment>
<keyword evidence="7 17" id="KW-0808">Transferase</keyword>
<evidence type="ECO:0000313" key="17">
    <source>
        <dbReference type="EMBL" id="KAK0326771.1"/>
    </source>
</evidence>
<dbReference type="EC" id="2.4.1.256" evidence="4"/>
<feature type="transmembrane region" description="Helical" evidence="15">
    <location>
        <begin position="437"/>
        <end position="455"/>
    </location>
</feature>
<feature type="transmembrane region" description="Helical" evidence="15">
    <location>
        <begin position="343"/>
        <end position="374"/>
    </location>
</feature>
<evidence type="ECO:0000256" key="7">
    <source>
        <dbReference type="ARBA" id="ARBA00022679"/>
    </source>
</evidence>
<evidence type="ECO:0000256" key="9">
    <source>
        <dbReference type="ARBA" id="ARBA00022824"/>
    </source>
</evidence>
<keyword evidence="6 17" id="KW-0328">Glycosyltransferase</keyword>
<evidence type="ECO:0000256" key="1">
    <source>
        <dbReference type="ARBA" id="ARBA00004477"/>
    </source>
</evidence>
<evidence type="ECO:0000256" key="3">
    <source>
        <dbReference type="ARBA" id="ARBA00010600"/>
    </source>
</evidence>
<evidence type="ECO:0000256" key="16">
    <source>
        <dbReference type="SAM" id="SignalP"/>
    </source>
</evidence>
<feature type="transmembrane region" description="Helical" evidence="15">
    <location>
        <begin position="394"/>
        <end position="417"/>
    </location>
</feature>
<feature type="transmembrane region" description="Helical" evidence="15">
    <location>
        <begin position="301"/>
        <end position="323"/>
    </location>
</feature>
<reference evidence="17" key="1">
    <citation type="submission" date="2021-12" db="EMBL/GenBank/DDBJ databases">
        <title>Black yeast isolated from Biological Soil Crust.</title>
        <authorList>
            <person name="Kurbessoian T."/>
        </authorList>
    </citation>
    <scope>NUCLEOTIDE SEQUENCE</scope>
    <source>
        <strain evidence="17">CCFEE 5208</strain>
    </source>
</reference>
<evidence type="ECO:0000256" key="2">
    <source>
        <dbReference type="ARBA" id="ARBA00004922"/>
    </source>
</evidence>
<protein>
    <recommendedName>
        <fullName evidence="5">Dol-P-Glc:Glc(2)Man(9)GlcNAc(2)-PP-Dol alpha-1,2-glucosyltransferase</fullName>
        <ecNumber evidence="4">2.4.1.256</ecNumber>
    </recommendedName>
    <alternativeName>
        <fullName evidence="12">Asparagine-linked glycosylation protein 10</fullName>
    </alternativeName>
</protein>
<accession>A0AAN6JE49</accession>
<comment type="catalytic activity">
    <reaction evidence="14">
        <text>an alpha-D-Glc-(1-&gt;3)-alpha-D-Glc-(1-&gt;3)-alpha-D-Man-(1-&gt;2)-alpha-D-Man-(1-&gt;2)-alpha-D-Man-(1-&gt;3)-[alpha-D-Man-(1-&gt;2)-alpha-D-Man-(1-&gt;3)-[alpha-D-Man-(1-&gt;2)-alpha-D-Man-(1-&gt;6)]-alpha-D-Man-(1-&gt;6)]-beta-D-Man-(1-&gt;4)-beta-D-GlcNAc-(1-&gt;4)-alpha-D-GlcNAc-diphospho-di-trans,poly-cis-dolichol + a di-trans,poly-cis-dolichyl beta-D-glucosyl phosphate = a alpha-D-Glc-(1-&gt;2)-alpha-D-Glc-(1-&gt;3)-alpha-D-Glc-(1-&gt;3)-alpha-D-Man-(1-&gt;2)-alpha-D-Man-(1-&gt;2)-alpha-D-Man-(1-&gt;3)-[alpha-D-Man-(1-&gt;2)-alpha-D-Man-(1-&gt;3)-[alpha-D-Man-(1-&gt;2)-alpha-D-Man-(1-&gt;6)]-alpha-D-Man-(1-&gt;6)]-beta-D-Man-(1-&gt;4)-beta-D-GlcNAc-(1-&gt;4)-alpha-D-GlcNAc-diphospho-di-trans,poly-cis-dolichol + a di-trans,poly-cis-dolichyl phosphate + H(+)</text>
        <dbReference type="Rhea" id="RHEA:29543"/>
        <dbReference type="Rhea" id="RHEA-COMP:19498"/>
        <dbReference type="Rhea" id="RHEA-COMP:19502"/>
        <dbReference type="Rhea" id="RHEA-COMP:19512"/>
        <dbReference type="Rhea" id="RHEA-COMP:19522"/>
        <dbReference type="ChEBI" id="CHEBI:15378"/>
        <dbReference type="ChEBI" id="CHEBI:57525"/>
        <dbReference type="ChEBI" id="CHEBI:57683"/>
        <dbReference type="ChEBI" id="CHEBI:132522"/>
        <dbReference type="ChEBI" id="CHEBI:132523"/>
        <dbReference type="EC" id="2.4.1.256"/>
    </reaction>
    <physiologicalReaction direction="left-to-right" evidence="14">
        <dbReference type="Rhea" id="RHEA:29544"/>
    </physiologicalReaction>
</comment>
<comment type="pathway">
    <text evidence="2">Protein modification; protein glycosylation.</text>
</comment>
<proteinExistence type="inferred from homology"/>
<dbReference type="AlphaFoldDB" id="A0AAN6JE49"/>
<evidence type="ECO:0000256" key="15">
    <source>
        <dbReference type="SAM" id="Phobius"/>
    </source>
</evidence>
<name>A0AAN6JE49_9PEZI</name>
<evidence type="ECO:0000256" key="10">
    <source>
        <dbReference type="ARBA" id="ARBA00022989"/>
    </source>
</evidence>
<feature type="chain" id="PRO_5042839657" description="Dol-P-Glc:Glc(2)Man(9)GlcNAc(2)-PP-Dol alpha-1,2-glucosyltransferase" evidence="16">
    <location>
        <begin position="25"/>
        <end position="594"/>
    </location>
</feature>
<evidence type="ECO:0000256" key="14">
    <source>
        <dbReference type="ARBA" id="ARBA00048064"/>
    </source>
</evidence>
<evidence type="ECO:0000313" key="18">
    <source>
        <dbReference type="Proteomes" id="UP001168146"/>
    </source>
</evidence>
<comment type="similarity">
    <text evidence="3">Belongs to the ALG10 glucosyltransferase family.</text>
</comment>
<feature type="signal peptide" evidence="16">
    <location>
        <begin position="1"/>
        <end position="24"/>
    </location>
</feature>
<keyword evidence="9" id="KW-0256">Endoplasmic reticulum</keyword>
<feature type="transmembrane region" description="Helical" evidence="15">
    <location>
        <begin position="150"/>
        <end position="167"/>
    </location>
</feature>
<keyword evidence="10 15" id="KW-1133">Transmembrane helix</keyword>
<dbReference type="InterPro" id="IPR016900">
    <property type="entry name" value="Alg10"/>
</dbReference>
<feature type="transmembrane region" description="Helical" evidence="15">
    <location>
        <begin position="179"/>
        <end position="200"/>
    </location>
</feature>
<evidence type="ECO:0000256" key="12">
    <source>
        <dbReference type="ARBA" id="ARBA00032069"/>
    </source>
</evidence>
<evidence type="ECO:0000256" key="6">
    <source>
        <dbReference type="ARBA" id="ARBA00022676"/>
    </source>
</evidence>
<keyword evidence="16" id="KW-0732">Signal</keyword>
<comment type="subcellular location">
    <subcellularLocation>
        <location evidence="1">Endoplasmic reticulum membrane</location>
        <topology evidence="1">Multi-pass membrane protein</topology>
    </subcellularLocation>
</comment>
<dbReference type="Proteomes" id="UP001168146">
    <property type="component" value="Unassembled WGS sequence"/>
</dbReference>
<evidence type="ECO:0000256" key="11">
    <source>
        <dbReference type="ARBA" id="ARBA00023136"/>
    </source>
</evidence>
<organism evidence="17 18">
    <name type="scientific">Friedmanniomyces endolithicus</name>
    <dbReference type="NCBI Taxonomy" id="329885"/>
    <lineage>
        <taxon>Eukaryota</taxon>
        <taxon>Fungi</taxon>
        <taxon>Dikarya</taxon>
        <taxon>Ascomycota</taxon>
        <taxon>Pezizomycotina</taxon>
        <taxon>Dothideomycetes</taxon>
        <taxon>Dothideomycetidae</taxon>
        <taxon>Mycosphaerellales</taxon>
        <taxon>Teratosphaeriaceae</taxon>
        <taxon>Friedmanniomyces</taxon>
    </lineage>
</organism>
<evidence type="ECO:0000256" key="8">
    <source>
        <dbReference type="ARBA" id="ARBA00022692"/>
    </source>
</evidence>
<evidence type="ECO:0000256" key="13">
    <source>
        <dbReference type="ARBA" id="ARBA00044727"/>
    </source>
</evidence>